<dbReference type="Proteomes" id="UP001235939">
    <property type="component" value="Chromosome 02"/>
</dbReference>
<sequence length="137" mass="15378">MGRRLQPSRNVDYLARQLETIWQEIPLHTIRNLYQSRTRRVAACIQASRGPTSTTVQAGDCSGNGRVILNKADVRTIAWNSTARGTASTNLHGDHCWEFLTKKTSSQDISYETTEETDLCIDSQAAIKFVPTPVFHK</sequence>
<dbReference type="EMBL" id="CP092864">
    <property type="protein sequence ID" value="UYV62637.1"/>
    <property type="molecule type" value="Genomic_DNA"/>
</dbReference>
<reference evidence="1 2" key="1">
    <citation type="submission" date="2022-01" db="EMBL/GenBank/DDBJ databases">
        <title>A chromosomal length assembly of Cordylochernes scorpioides.</title>
        <authorList>
            <person name="Zeh D."/>
            <person name="Zeh J."/>
        </authorList>
    </citation>
    <scope>NUCLEOTIDE SEQUENCE [LARGE SCALE GENOMIC DNA]</scope>
    <source>
        <strain evidence="1">IN4F17</strain>
        <tissue evidence="1">Whole Body</tissue>
    </source>
</reference>
<accession>A0ABY6K167</accession>
<gene>
    <name evidence="1" type="ORF">LAZ67_2001386</name>
</gene>
<keyword evidence="2" id="KW-1185">Reference proteome</keyword>
<evidence type="ECO:0000313" key="1">
    <source>
        <dbReference type="EMBL" id="UYV62637.1"/>
    </source>
</evidence>
<name>A0ABY6K167_9ARAC</name>
<evidence type="ECO:0000313" key="2">
    <source>
        <dbReference type="Proteomes" id="UP001235939"/>
    </source>
</evidence>
<organism evidence="1 2">
    <name type="scientific">Cordylochernes scorpioides</name>
    <dbReference type="NCBI Taxonomy" id="51811"/>
    <lineage>
        <taxon>Eukaryota</taxon>
        <taxon>Metazoa</taxon>
        <taxon>Ecdysozoa</taxon>
        <taxon>Arthropoda</taxon>
        <taxon>Chelicerata</taxon>
        <taxon>Arachnida</taxon>
        <taxon>Pseudoscorpiones</taxon>
        <taxon>Cheliferoidea</taxon>
        <taxon>Chernetidae</taxon>
        <taxon>Cordylochernes</taxon>
    </lineage>
</organism>
<proteinExistence type="predicted"/>
<protein>
    <submittedName>
        <fullName evidence="1">Uncharacterized protein</fullName>
    </submittedName>
</protein>